<dbReference type="GeneID" id="63807802"/>
<comment type="caution">
    <text evidence="2">The sequence shown here is derived from an EMBL/GenBank/DDBJ whole genome shotgun (WGS) entry which is preliminary data.</text>
</comment>
<protein>
    <submittedName>
        <fullName evidence="2">Uncharacterized protein</fullName>
    </submittedName>
</protein>
<dbReference type="Proteomes" id="UP000193922">
    <property type="component" value="Unassembled WGS sequence"/>
</dbReference>
<evidence type="ECO:0000313" key="2">
    <source>
        <dbReference type="EMBL" id="ORX74208.1"/>
    </source>
</evidence>
<dbReference type="RefSeq" id="XP_040747419.1">
    <property type="nucleotide sequence ID" value="XM_040891154.1"/>
</dbReference>
<keyword evidence="3" id="KW-1185">Reference proteome</keyword>
<evidence type="ECO:0000313" key="3">
    <source>
        <dbReference type="Proteomes" id="UP000193922"/>
    </source>
</evidence>
<evidence type="ECO:0000256" key="1">
    <source>
        <dbReference type="SAM" id="MobiDB-lite"/>
    </source>
</evidence>
<dbReference type="AlphaFoldDB" id="A0A1Y1WLN7"/>
<feature type="region of interest" description="Disordered" evidence="1">
    <location>
        <begin position="32"/>
        <end position="99"/>
    </location>
</feature>
<name>A0A1Y1WLN7_9FUNG</name>
<feature type="compositionally biased region" description="Basic and acidic residues" evidence="1">
    <location>
        <begin position="70"/>
        <end position="82"/>
    </location>
</feature>
<accession>A0A1Y1WLN7</accession>
<organism evidence="2 3">
    <name type="scientific">Linderina pennispora</name>
    <dbReference type="NCBI Taxonomy" id="61395"/>
    <lineage>
        <taxon>Eukaryota</taxon>
        <taxon>Fungi</taxon>
        <taxon>Fungi incertae sedis</taxon>
        <taxon>Zoopagomycota</taxon>
        <taxon>Kickxellomycotina</taxon>
        <taxon>Kickxellomycetes</taxon>
        <taxon>Kickxellales</taxon>
        <taxon>Kickxellaceae</taxon>
        <taxon>Linderina</taxon>
    </lineage>
</organism>
<gene>
    <name evidence="2" type="ORF">DL89DRAFT_319802</name>
</gene>
<dbReference type="EMBL" id="MCFD01000001">
    <property type="protein sequence ID" value="ORX74208.1"/>
    <property type="molecule type" value="Genomic_DNA"/>
</dbReference>
<proteinExistence type="predicted"/>
<dbReference type="OrthoDB" id="2162316at2759"/>
<reference evidence="2 3" key="1">
    <citation type="submission" date="2016-07" db="EMBL/GenBank/DDBJ databases">
        <title>Pervasive Adenine N6-methylation of Active Genes in Fungi.</title>
        <authorList>
            <consortium name="DOE Joint Genome Institute"/>
            <person name="Mondo S.J."/>
            <person name="Dannebaum R.O."/>
            <person name="Kuo R.C."/>
            <person name="Labutti K."/>
            <person name="Haridas S."/>
            <person name="Kuo A."/>
            <person name="Salamov A."/>
            <person name="Ahrendt S.R."/>
            <person name="Lipzen A."/>
            <person name="Sullivan W."/>
            <person name="Andreopoulos W.B."/>
            <person name="Clum A."/>
            <person name="Lindquist E."/>
            <person name="Daum C."/>
            <person name="Ramamoorthy G.K."/>
            <person name="Gryganskyi A."/>
            <person name="Culley D."/>
            <person name="Magnuson J.K."/>
            <person name="James T.Y."/>
            <person name="O'Malley M.A."/>
            <person name="Stajich J.E."/>
            <person name="Spatafora J.W."/>
            <person name="Visel A."/>
            <person name="Grigoriev I.V."/>
        </authorList>
    </citation>
    <scope>NUCLEOTIDE SEQUENCE [LARGE SCALE GENOMIC DNA]</scope>
    <source>
        <strain evidence="2 3">ATCC 12442</strain>
    </source>
</reference>
<sequence length="99" mass="10771">MEGGPTIRDYIDARKKSGMSWDDFRALKNKSEKTELSDAAMVEAAKDPGDQAGAPRTRTMNPSSQQQQESEQKQKQESKEAPPEPVSKAGPGAGPRALR</sequence>